<dbReference type="EMBL" id="CP012509">
    <property type="protein sequence ID" value="ALB24402.1"/>
    <property type="molecule type" value="Genomic_DNA"/>
</dbReference>
<dbReference type="RefSeq" id="WP_230675776.1">
    <property type="nucleotide sequence ID" value="NZ_LELB01000011.1"/>
</dbReference>
<reference evidence="1 2" key="1">
    <citation type="journal article" date="2014" name="Genome Announc.">
        <title>Comparative Genome Analysis of Two Isolates of the Fish Pathogen Piscirickettsia salmonis from Different Hosts Reveals Major Differences in Virulence-Associated Secretion Systems.</title>
        <authorList>
            <person name="Bohle H."/>
            <person name="Henriquez P."/>
            <person name="Grothusen H."/>
            <person name="Navas E."/>
            <person name="Sandoval A."/>
            <person name="Bustamante F."/>
            <person name="Bustos P."/>
            <person name="Mancilla M."/>
        </authorList>
    </citation>
    <scope>NUCLEOTIDE SEQUENCE [LARGE SCALE GENOMIC DNA]</scope>
    <source>
        <strain evidence="2">B1-32597</strain>
    </source>
</reference>
<sequence>MMRIISNKILRDFYTQPKYFDSKGAITAWYSDTKKAEWNAPQDIKNVYANASFVANNRVVFNLGGNKYRLITAINYDYKIVYVKFIGTHVQYDKVDAATVELRR</sequence>
<accession>A0AAC8VKY9</accession>
<dbReference type="InterPro" id="IPR018669">
    <property type="entry name" value="Toxin_HigB"/>
</dbReference>
<evidence type="ECO:0000313" key="2">
    <source>
        <dbReference type="Proteomes" id="UP000029558"/>
    </source>
</evidence>
<name>A0AAC8VKY9_PISSA</name>
<dbReference type="Proteomes" id="UP000029558">
    <property type="component" value="Plasmid pPSB1-1"/>
</dbReference>
<protein>
    <submittedName>
        <fullName evidence="1">Toxin RelE</fullName>
    </submittedName>
</protein>
<dbReference type="GO" id="GO:0004519">
    <property type="term" value="F:endonuclease activity"/>
    <property type="evidence" value="ECO:0007669"/>
    <property type="project" value="InterPro"/>
</dbReference>
<keyword evidence="1" id="KW-0614">Plasmid</keyword>
<gene>
    <name evidence="1" type="primary">relE</name>
    <name evidence="1" type="ORF">KU39_1p61</name>
</gene>
<dbReference type="AlphaFoldDB" id="A0AAC8VKY9"/>
<geneLocation type="plasmid" evidence="1 2">
    <name>pPSB1-1</name>
</geneLocation>
<evidence type="ECO:0000313" key="1">
    <source>
        <dbReference type="EMBL" id="ALB24402.1"/>
    </source>
</evidence>
<dbReference type="Pfam" id="PF09907">
    <property type="entry name" value="HigB_toxin"/>
    <property type="match status" value="1"/>
</dbReference>
<organism evidence="1 2">
    <name type="scientific">Piscirickettsia salmonis</name>
    <dbReference type="NCBI Taxonomy" id="1238"/>
    <lineage>
        <taxon>Bacteria</taxon>
        <taxon>Pseudomonadati</taxon>
        <taxon>Pseudomonadota</taxon>
        <taxon>Gammaproteobacteria</taxon>
        <taxon>Thiotrichales</taxon>
        <taxon>Piscirickettsiaceae</taxon>
        <taxon>Piscirickettsia</taxon>
    </lineage>
</organism>
<proteinExistence type="predicted"/>
<dbReference type="GO" id="GO:0003723">
    <property type="term" value="F:RNA binding"/>
    <property type="evidence" value="ECO:0007669"/>
    <property type="project" value="InterPro"/>
</dbReference>
<dbReference type="GO" id="GO:0110001">
    <property type="term" value="C:toxin-antitoxin complex"/>
    <property type="evidence" value="ECO:0007669"/>
    <property type="project" value="InterPro"/>
</dbReference>